<accession>A0A819GX33</accession>
<dbReference type="Proteomes" id="UP000663842">
    <property type="component" value="Unassembled WGS sequence"/>
</dbReference>
<reference evidence="2" key="1">
    <citation type="submission" date="2021-02" db="EMBL/GenBank/DDBJ databases">
        <authorList>
            <person name="Nowell W R."/>
        </authorList>
    </citation>
    <scope>NUCLEOTIDE SEQUENCE</scope>
</reference>
<feature type="region of interest" description="Disordered" evidence="1">
    <location>
        <begin position="403"/>
        <end position="426"/>
    </location>
</feature>
<protein>
    <submittedName>
        <fullName evidence="2">Uncharacterized protein</fullName>
    </submittedName>
</protein>
<dbReference type="EMBL" id="CAJOBF010000903">
    <property type="protein sequence ID" value="CAF3886478.1"/>
    <property type="molecule type" value="Genomic_DNA"/>
</dbReference>
<dbReference type="AlphaFoldDB" id="A0A819GX33"/>
<dbReference type="EMBL" id="CAJOBG010003126">
    <property type="protein sequence ID" value="CAF4046812.1"/>
    <property type="molecule type" value="Genomic_DNA"/>
</dbReference>
<sequence length="426" mass="50002">MEVPTYVSDDEMDTSETEHNGNKKRVKKRQRNWVEKMVFNNIEEAEETAIKEDQWSYHYTNTTAAGKINFIDVIKSKLVSTKLGPTSISLGEIEEWCLESSQSIPESDDAPFVASYQIIYDDGDNENEDDDDDDINENKHFHLFGMAIRSNETTQGFRFIFRALQEDVFGEKTMVMCWAHMRRNVVKKIESMVKKSEQEDLVNDVESLQLAQDERIFIKASNLLVKKWSKKDPNFIEYFRNERLTTHNAWYEGVDHFTPSTNNALEAINNVIKKENTFRERLSLSRFKVLAFEIVEKWSKCYERVLKKYNYKQTISLELWTTGYQWVKLNKSILSTELRKIRWYTFDQYKKAFTVWSVTLPVDKLKWLDGVCNYPAFFEKFMCKHVVGMAIRLNHCKPPPAAKNVKIGEKRRRGSPPKAKKALLIQ</sequence>
<feature type="region of interest" description="Disordered" evidence="1">
    <location>
        <begin position="1"/>
        <end position="25"/>
    </location>
</feature>
<evidence type="ECO:0000313" key="3">
    <source>
        <dbReference type="EMBL" id="CAF4046812.1"/>
    </source>
</evidence>
<dbReference type="Proteomes" id="UP000663866">
    <property type="component" value="Unassembled WGS sequence"/>
</dbReference>
<proteinExistence type="predicted"/>
<organism evidence="2 4">
    <name type="scientific">Rotaria magnacalcarata</name>
    <dbReference type="NCBI Taxonomy" id="392030"/>
    <lineage>
        <taxon>Eukaryota</taxon>
        <taxon>Metazoa</taxon>
        <taxon>Spiralia</taxon>
        <taxon>Gnathifera</taxon>
        <taxon>Rotifera</taxon>
        <taxon>Eurotatoria</taxon>
        <taxon>Bdelloidea</taxon>
        <taxon>Philodinida</taxon>
        <taxon>Philodinidae</taxon>
        <taxon>Rotaria</taxon>
    </lineage>
</organism>
<gene>
    <name evidence="3" type="ORF">OVN521_LOCUS17737</name>
    <name evidence="2" type="ORF">UXM345_LOCUS9761</name>
</gene>
<evidence type="ECO:0000256" key="1">
    <source>
        <dbReference type="SAM" id="MobiDB-lite"/>
    </source>
</evidence>
<evidence type="ECO:0000313" key="5">
    <source>
        <dbReference type="Proteomes" id="UP000663866"/>
    </source>
</evidence>
<comment type="caution">
    <text evidence="2">The sequence shown here is derived from an EMBL/GenBank/DDBJ whole genome shotgun (WGS) entry which is preliminary data.</text>
</comment>
<evidence type="ECO:0000313" key="2">
    <source>
        <dbReference type="EMBL" id="CAF3886478.1"/>
    </source>
</evidence>
<keyword evidence="5" id="KW-1185">Reference proteome</keyword>
<feature type="compositionally biased region" description="Basic residues" evidence="1">
    <location>
        <begin position="409"/>
        <end position="426"/>
    </location>
</feature>
<name>A0A819GX33_9BILA</name>
<evidence type="ECO:0000313" key="4">
    <source>
        <dbReference type="Proteomes" id="UP000663842"/>
    </source>
</evidence>